<evidence type="ECO:0000259" key="1">
    <source>
        <dbReference type="Pfam" id="PF01968"/>
    </source>
</evidence>
<proteinExistence type="predicted"/>
<gene>
    <name evidence="4" type="ORF">DFR24_1852</name>
</gene>
<dbReference type="Pfam" id="PF19278">
    <property type="entry name" value="Hydant_A_C"/>
    <property type="match status" value="1"/>
</dbReference>
<feature type="domain" description="Acetophenone carboxylase-like C-terminal" evidence="3">
    <location>
        <begin position="518"/>
        <end position="696"/>
    </location>
</feature>
<keyword evidence="5" id="KW-1185">Reference proteome</keyword>
<evidence type="ECO:0000313" key="4">
    <source>
        <dbReference type="EMBL" id="TDU32455.1"/>
    </source>
</evidence>
<reference evidence="4 5" key="1">
    <citation type="submission" date="2019-03" db="EMBL/GenBank/DDBJ databases">
        <title>Genomic Encyclopedia of Type Strains, Phase IV (KMG-IV): sequencing the most valuable type-strain genomes for metagenomic binning, comparative biology and taxonomic classification.</title>
        <authorList>
            <person name="Goeker M."/>
        </authorList>
    </citation>
    <scope>NUCLEOTIDE SEQUENCE [LARGE SCALE GENOMIC DNA]</scope>
    <source>
        <strain evidence="4 5">DSM 26377</strain>
    </source>
</reference>
<dbReference type="OrthoDB" id="9768323at2"/>
<feature type="domain" description="Hydantoinase/oxoprolinase N-terminal" evidence="2">
    <location>
        <begin position="3"/>
        <end position="190"/>
    </location>
</feature>
<evidence type="ECO:0000313" key="5">
    <source>
        <dbReference type="Proteomes" id="UP000295341"/>
    </source>
</evidence>
<dbReference type="EMBL" id="SOBT01000008">
    <property type="protein sequence ID" value="TDU32455.1"/>
    <property type="molecule type" value="Genomic_DNA"/>
</dbReference>
<accession>A0A4S3KAK3</accession>
<dbReference type="InterPro" id="IPR002821">
    <property type="entry name" value="Hydantoinase_A"/>
</dbReference>
<dbReference type="PANTHER" id="PTHR11365:SF23">
    <property type="entry name" value="HYPOTHETICAL 5-OXOPROLINASE (EUROFUNG)-RELATED"/>
    <property type="match status" value="1"/>
</dbReference>
<dbReference type="GO" id="GO:0006749">
    <property type="term" value="P:glutathione metabolic process"/>
    <property type="evidence" value="ECO:0007669"/>
    <property type="project" value="TreeGrafter"/>
</dbReference>
<name>A0A4S3KAK3_9GAMM</name>
<evidence type="ECO:0000259" key="2">
    <source>
        <dbReference type="Pfam" id="PF05378"/>
    </source>
</evidence>
<dbReference type="GO" id="GO:0017168">
    <property type="term" value="F:5-oxoprolinase (ATP-hydrolyzing) activity"/>
    <property type="evidence" value="ECO:0007669"/>
    <property type="project" value="TreeGrafter"/>
</dbReference>
<evidence type="ECO:0000259" key="3">
    <source>
        <dbReference type="Pfam" id="PF19278"/>
    </source>
</evidence>
<protein>
    <submittedName>
        <fullName evidence="4">N-methylhydantoinase A</fullName>
    </submittedName>
</protein>
<dbReference type="InterPro" id="IPR049517">
    <property type="entry name" value="ACX-like_C"/>
</dbReference>
<organism evidence="4 5">
    <name type="scientific">Panacagrimonas perspica</name>
    <dbReference type="NCBI Taxonomy" id="381431"/>
    <lineage>
        <taxon>Bacteria</taxon>
        <taxon>Pseudomonadati</taxon>
        <taxon>Pseudomonadota</taxon>
        <taxon>Gammaproteobacteria</taxon>
        <taxon>Nevskiales</taxon>
        <taxon>Nevskiaceae</taxon>
        <taxon>Panacagrimonas</taxon>
    </lineage>
</organism>
<dbReference type="Proteomes" id="UP000295341">
    <property type="component" value="Unassembled WGS sequence"/>
</dbReference>
<dbReference type="AlphaFoldDB" id="A0A4S3KAK3"/>
<dbReference type="Pfam" id="PF01968">
    <property type="entry name" value="Hydantoinase_A"/>
    <property type="match status" value="1"/>
</dbReference>
<dbReference type="InterPro" id="IPR045079">
    <property type="entry name" value="Oxoprolinase-like"/>
</dbReference>
<dbReference type="InterPro" id="IPR008040">
    <property type="entry name" value="Hydant_A_N"/>
</dbReference>
<comment type="caution">
    <text evidence="4">The sequence shown here is derived from an EMBL/GenBank/DDBJ whole genome shotgun (WGS) entry which is preliminary data.</text>
</comment>
<dbReference type="GO" id="GO:0005829">
    <property type="term" value="C:cytosol"/>
    <property type="evidence" value="ECO:0007669"/>
    <property type="project" value="TreeGrafter"/>
</dbReference>
<feature type="domain" description="Hydantoinase A/oxoprolinase" evidence="1">
    <location>
        <begin position="217"/>
        <end position="496"/>
    </location>
</feature>
<dbReference type="Pfam" id="PF05378">
    <property type="entry name" value="Hydant_A_N"/>
    <property type="match status" value="1"/>
</dbReference>
<dbReference type="PANTHER" id="PTHR11365">
    <property type="entry name" value="5-OXOPROLINASE RELATED"/>
    <property type="match status" value="1"/>
</dbReference>
<dbReference type="RefSeq" id="WP_133880949.1">
    <property type="nucleotide sequence ID" value="NZ_MWIN01000001.1"/>
</dbReference>
<sequence>MKRVSVDIGGTFTDCFVAWDNKYIESKALTTHQNLALGFNEALKNACVELNLKESDLLSQVDSVRYATTLGTNALIQRKGPRLGMLTTMGFRSSVPLARAKGYATGLPHKEQMDVPNAQRPDPIVPIPMILDVRERIDYQGDVLLKLDEDDLRQKLRELVDKGAEAIVVTLANSVVNPEHELRVREVFLKEYPGHMLGAIPMLLSHQVGGRKGEYARAMSTIMDGFLHSTMYHGLGTLELNLRTAGYDKPMLCNHNSGGMAQLNSTDALQTVHSGPVSGIAASETLALQTELGNIVATDMGGTSFDIGIVVDGGVKYYDFNPEIERWMVAVPMVHLVTLGAGGGSICQYDRIYKTVQVGPESAGSDPGPAAYDRGGMRPTVTDADLMLGYLDPANYAGGHIKLNPKRSKQTLEELAEELDGDLIETCKLVKQTVDGNMANGIARELRTRGYEPVNFTTLAYGGNGPLHACGIARALGVKKILAPPFASTFSAVGAGNMNQMHIHELSTWTVLFDANQKKLFRDYAKFNGFVEELERRGREDLLRQGFEANKINYRLELDMRYGNQRVTTAVVTDLRRMDGQSDVLKLMEQFHQRYGERFGKGSQVTEAGVRVNTLRVCSFVETPSVNFQGLKPEGKGKKPPAPVSKRACHFVGHAKALETPIYGEDALAAETEIDGPAIVVTKATTYLIEPGWRYRATAQRAVWFTRND</sequence>